<evidence type="ECO:0000256" key="12">
    <source>
        <dbReference type="ARBA" id="ARBA00022917"/>
    </source>
</evidence>
<evidence type="ECO:0000256" key="6">
    <source>
        <dbReference type="ARBA" id="ARBA00022598"/>
    </source>
</evidence>
<keyword evidence="10 15" id="KW-0460">Magnesium</keyword>
<dbReference type="InterPro" id="IPR002547">
    <property type="entry name" value="tRNA-bd_dom"/>
</dbReference>
<evidence type="ECO:0000256" key="9">
    <source>
        <dbReference type="ARBA" id="ARBA00022840"/>
    </source>
</evidence>
<keyword evidence="13 15" id="KW-0030">Aminoacyl-tRNA synthetase</keyword>
<dbReference type="Pfam" id="PF03484">
    <property type="entry name" value="B5"/>
    <property type="match status" value="1"/>
</dbReference>
<dbReference type="CDD" id="cd02796">
    <property type="entry name" value="tRNA_bind_bactPheRS"/>
    <property type="match status" value="1"/>
</dbReference>
<evidence type="ECO:0000256" key="8">
    <source>
        <dbReference type="ARBA" id="ARBA00022741"/>
    </source>
</evidence>
<feature type="domain" description="TRNA-binding" evidence="17">
    <location>
        <begin position="41"/>
        <end position="171"/>
    </location>
</feature>
<feature type="domain" description="FDX-ACB" evidence="18">
    <location>
        <begin position="757"/>
        <end position="850"/>
    </location>
</feature>
<dbReference type="SUPFAM" id="SSF55681">
    <property type="entry name" value="Class II aaRS and biotin synthetases"/>
    <property type="match status" value="1"/>
</dbReference>
<dbReference type="EMBL" id="PKKO01000002">
    <property type="protein sequence ID" value="PKY72978.1"/>
    <property type="molecule type" value="Genomic_DNA"/>
</dbReference>
<dbReference type="SMART" id="SM00896">
    <property type="entry name" value="FDX-ACB"/>
    <property type="match status" value="1"/>
</dbReference>
<dbReference type="SUPFAM" id="SSF54991">
    <property type="entry name" value="Anticodon-binding domain of PheRS"/>
    <property type="match status" value="1"/>
</dbReference>
<proteinExistence type="inferred from homology"/>
<keyword evidence="11 16" id="KW-0694">RNA-binding</keyword>
<evidence type="ECO:0000256" key="5">
    <source>
        <dbReference type="ARBA" id="ARBA00022555"/>
    </source>
</evidence>
<evidence type="ECO:0000256" key="1">
    <source>
        <dbReference type="ARBA" id="ARBA00004496"/>
    </source>
</evidence>
<dbReference type="RefSeq" id="WP_024332049.1">
    <property type="nucleotide sequence ID" value="NZ_JASOXK010000016.1"/>
</dbReference>
<comment type="subunit">
    <text evidence="3 15">Tetramer of two alpha and two beta subunits.</text>
</comment>
<dbReference type="GO" id="GO:0005524">
    <property type="term" value="F:ATP binding"/>
    <property type="evidence" value="ECO:0007669"/>
    <property type="project" value="UniProtKB-UniRule"/>
</dbReference>
<evidence type="ECO:0000256" key="14">
    <source>
        <dbReference type="ARBA" id="ARBA00049255"/>
    </source>
</evidence>
<dbReference type="InterPro" id="IPR045864">
    <property type="entry name" value="aa-tRNA-synth_II/BPL/LPL"/>
</dbReference>
<feature type="domain" description="B5" evidence="19">
    <location>
        <begin position="431"/>
        <end position="506"/>
    </location>
</feature>
<dbReference type="InterPro" id="IPR041616">
    <property type="entry name" value="PheRS_beta_core"/>
</dbReference>
<dbReference type="InterPro" id="IPR036690">
    <property type="entry name" value="Fdx_antiC-bd_sf"/>
</dbReference>
<dbReference type="NCBIfam" id="TIGR00472">
    <property type="entry name" value="pheT_bact"/>
    <property type="match status" value="1"/>
</dbReference>
<accession>A0A2I1IPD0</accession>
<keyword evidence="21" id="KW-1185">Reference proteome</keyword>
<evidence type="ECO:0000256" key="3">
    <source>
        <dbReference type="ARBA" id="ARBA00011209"/>
    </source>
</evidence>
<dbReference type="InterPro" id="IPR012340">
    <property type="entry name" value="NA-bd_OB-fold"/>
</dbReference>
<evidence type="ECO:0000256" key="10">
    <source>
        <dbReference type="ARBA" id="ARBA00022842"/>
    </source>
</evidence>
<dbReference type="SUPFAM" id="SSF46955">
    <property type="entry name" value="Putative DNA-binding domain"/>
    <property type="match status" value="1"/>
</dbReference>
<dbReference type="HAMAP" id="MF_00283">
    <property type="entry name" value="Phe_tRNA_synth_beta1"/>
    <property type="match status" value="1"/>
</dbReference>
<feature type="binding site" evidence="15">
    <location>
        <position position="494"/>
    </location>
    <ligand>
        <name>Mg(2+)</name>
        <dbReference type="ChEBI" id="CHEBI:18420"/>
        <note>shared with alpha subunit</note>
    </ligand>
</feature>
<evidence type="ECO:0000256" key="4">
    <source>
        <dbReference type="ARBA" id="ARBA00022490"/>
    </source>
</evidence>
<keyword evidence="12 15" id="KW-0648">Protein biosynthesis</keyword>
<evidence type="ECO:0000256" key="7">
    <source>
        <dbReference type="ARBA" id="ARBA00022723"/>
    </source>
</evidence>
<evidence type="ECO:0000256" key="2">
    <source>
        <dbReference type="ARBA" id="ARBA00008653"/>
    </source>
</evidence>
<dbReference type="GO" id="GO:0004826">
    <property type="term" value="F:phenylalanine-tRNA ligase activity"/>
    <property type="evidence" value="ECO:0007669"/>
    <property type="project" value="UniProtKB-UniRule"/>
</dbReference>
<dbReference type="GO" id="GO:0006432">
    <property type="term" value="P:phenylalanyl-tRNA aminoacylation"/>
    <property type="evidence" value="ECO:0007669"/>
    <property type="project" value="UniProtKB-UniRule"/>
</dbReference>
<comment type="cofactor">
    <cofactor evidence="15">
        <name>Mg(2+)</name>
        <dbReference type="ChEBI" id="CHEBI:18420"/>
    </cofactor>
    <text evidence="15">Binds 2 magnesium ions per tetramer.</text>
</comment>
<evidence type="ECO:0000259" key="17">
    <source>
        <dbReference type="PROSITE" id="PS50886"/>
    </source>
</evidence>
<evidence type="ECO:0000256" key="11">
    <source>
        <dbReference type="ARBA" id="ARBA00022884"/>
    </source>
</evidence>
<evidence type="ECO:0000259" key="18">
    <source>
        <dbReference type="PROSITE" id="PS51447"/>
    </source>
</evidence>
<dbReference type="PROSITE" id="PS51447">
    <property type="entry name" value="FDX_ACB"/>
    <property type="match status" value="1"/>
</dbReference>
<evidence type="ECO:0000313" key="20">
    <source>
        <dbReference type="EMBL" id="PKY72978.1"/>
    </source>
</evidence>
<dbReference type="SUPFAM" id="SSF50249">
    <property type="entry name" value="Nucleic acid-binding proteins"/>
    <property type="match status" value="1"/>
</dbReference>
<organism evidence="20 21">
    <name type="scientific">Winkia neuii</name>
    <dbReference type="NCBI Taxonomy" id="33007"/>
    <lineage>
        <taxon>Bacteria</taxon>
        <taxon>Bacillati</taxon>
        <taxon>Actinomycetota</taxon>
        <taxon>Actinomycetes</taxon>
        <taxon>Actinomycetales</taxon>
        <taxon>Actinomycetaceae</taxon>
        <taxon>Winkia</taxon>
    </lineage>
</organism>
<protein>
    <recommendedName>
        <fullName evidence="15">Phenylalanine--tRNA ligase beta subunit</fullName>
        <ecNumber evidence="15">6.1.1.20</ecNumber>
    </recommendedName>
    <alternativeName>
        <fullName evidence="15">Phenylalanyl-tRNA synthetase beta subunit</fullName>
        <shortName evidence="15">PheRS</shortName>
    </alternativeName>
</protein>
<feature type="binding site" evidence="15">
    <location>
        <position position="484"/>
    </location>
    <ligand>
        <name>Mg(2+)</name>
        <dbReference type="ChEBI" id="CHEBI:18420"/>
        <note>shared with alpha subunit</note>
    </ligand>
</feature>
<dbReference type="Pfam" id="PF03483">
    <property type="entry name" value="B3_4"/>
    <property type="match status" value="1"/>
</dbReference>
<dbReference type="PROSITE" id="PS51483">
    <property type="entry name" value="B5"/>
    <property type="match status" value="1"/>
</dbReference>
<dbReference type="InterPro" id="IPR004532">
    <property type="entry name" value="Phe-tRNA-ligase_IIc_bsu_bact"/>
</dbReference>
<dbReference type="InterPro" id="IPR009061">
    <property type="entry name" value="DNA-bd_dom_put_sf"/>
</dbReference>
<dbReference type="GeneID" id="35866576"/>
<keyword evidence="6 15" id="KW-0436">Ligase</keyword>
<dbReference type="Gene3D" id="3.30.930.10">
    <property type="entry name" value="Bira Bifunctional Protein, Domain 2"/>
    <property type="match status" value="1"/>
</dbReference>
<keyword evidence="5 16" id="KW-0820">tRNA-binding</keyword>
<keyword evidence="9 15" id="KW-0067">ATP-binding</keyword>
<dbReference type="Proteomes" id="UP000235122">
    <property type="component" value="Unassembled WGS sequence"/>
</dbReference>
<dbReference type="Gene3D" id="2.40.50.140">
    <property type="entry name" value="Nucleic acid-binding proteins"/>
    <property type="match status" value="1"/>
</dbReference>
<keyword evidence="7 15" id="KW-0479">Metal-binding</keyword>
<keyword evidence="4 15" id="KW-0963">Cytoplasm</keyword>
<feature type="binding site" evidence="15">
    <location>
        <position position="490"/>
    </location>
    <ligand>
        <name>Mg(2+)</name>
        <dbReference type="ChEBI" id="CHEBI:18420"/>
        <note>shared with alpha subunit</note>
    </ligand>
</feature>
<sequence>MPYVTLDWLGEHVQIAEGTDVARLASDLVKVGIEEEQIHPSQVQGPLVVGKVLTQEPKEQKNGKVINYCRVDVGKYNDAPGEGKEPSELPSRGIICGAHNFGPGDLVAVVLPGAVLPGPFPISSRKTYGHFSDGMICSERELGLSGEHQGILVLTEKYASEQIPAPGESLMELFGFGEEILEVNVTPDRGYCFSMRGLAREYSHSTGRPFTDPGLAEVKAADGKGFPVDICDEAPIRGNVGCDRFVTRVVRGVDPQAKTPGWMAHRLEVAGMRSISLPVDITNYVMLDLGQPMHAYDLSKVRGPLVVRRARSGESLKTLDEVDRALDEQDLLICDSDSANRVLAIAGVMGGADTEVDGETTEVLFEAAHFDPVSVARSSRRHKIPSEAAKRFERGVDPQLPAVAAQRAVELLVEYGSGVADAHATDLNEVPEPRRIAMAEDYPCRLTGVDYSRERICELLRRIGAKVQEQSDSFVVTAPSWRPDLTGPADLVEEIARLDGYDKIDSVVPAAPAGTGYSFAQRVKRDVQAGLAQAGLTQVLSYPFIGNAHDRQHLSEDDPARKCVKLANPLAGDHPYLRTSILDTLLPVAELNVARGIDSLAIFECGKVYHPQGTVPAALPSADSRPDEQTIAALQRGVPAQPDHLGVVFAGAAQPISVLGKSREFDWADAIEVARSIGRTVGVSVAVESASGDTGPFHPGRVGLLKVEDKVFGRAGELHPRVVKEYHLPARSAACEIDLSKLLDSAGRAAKQVLPVSTFPPSKEDLALVVDEAVPAGSVEALIRSSLGEVCEDVRLFDVYRGEGIGSGKKSLAFSLKMRAPDRTLTAEETAGLRKRVVKKAGRKFGAKLRS</sequence>
<dbReference type="Pfam" id="PF03147">
    <property type="entry name" value="FDX-ACB"/>
    <property type="match status" value="1"/>
</dbReference>
<gene>
    <name evidence="15" type="primary">pheT</name>
    <name evidence="20" type="ORF">CYJ19_04945</name>
</gene>
<dbReference type="PANTHER" id="PTHR10947:SF0">
    <property type="entry name" value="PHENYLALANINE--TRNA LIGASE BETA SUBUNIT"/>
    <property type="match status" value="1"/>
</dbReference>
<dbReference type="FunFam" id="3.30.70.380:FF:000001">
    <property type="entry name" value="Phenylalanine--tRNA ligase beta subunit"/>
    <property type="match status" value="1"/>
</dbReference>
<dbReference type="InterPro" id="IPR005121">
    <property type="entry name" value="Fdx_antiC-bd"/>
</dbReference>
<dbReference type="CDD" id="cd00769">
    <property type="entry name" value="PheRS_beta_core"/>
    <property type="match status" value="1"/>
</dbReference>
<evidence type="ECO:0000313" key="21">
    <source>
        <dbReference type="Proteomes" id="UP000235122"/>
    </source>
</evidence>
<dbReference type="InterPro" id="IPR005146">
    <property type="entry name" value="B3/B4_tRNA-bd"/>
</dbReference>
<dbReference type="InterPro" id="IPR005147">
    <property type="entry name" value="tRNA_synthase_B5-dom"/>
</dbReference>
<dbReference type="AlphaFoldDB" id="A0A2I1IPD0"/>
<reference evidence="20 21" key="1">
    <citation type="submission" date="2017-12" db="EMBL/GenBank/DDBJ databases">
        <title>Phylogenetic diversity of female urinary microbiome.</title>
        <authorList>
            <person name="Thomas-White K."/>
            <person name="Wolfe A.J."/>
        </authorList>
    </citation>
    <scope>NUCLEOTIDE SEQUENCE [LARGE SCALE GENOMIC DNA]</scope>
    <source>
        <strain evidence="20 21">UMB0402</strain>
    </source>
</reference>
<dbReference type="GO" id="GO:0000049">
    <property type="term" value="F:tRNA binding"/>
    <property type="evidence" value="ECO:0007669"/>
    <property type="project" value="UniProtKB-UniRule"/>
</dbReference>
<dbReference type="Gene3D" id="3.30.70.380">
    <property type="entry name" value="Ferrodoxin-fold anticodon-binding domain"/>
    <property type="match status" value="1"/>
</dbReference>
<comment type="similarity">
    <text evidence="2 15">Belongs to the phenylalanyl-tRNA synthetase beta subunit family. Type 1 subfamily.</text>
</comment>
<dbReference type="InterPro" id="IPR020825">
    <property type="entry name" value="Phe-tRNA_synthase-like_B3/B4"/>
</dbReference>
<dbReference type="InterPro" id="IPR045060">
    <property type="entry name" value="Phe-tRNA-ligase_IIc_bsu"/>
</dbReference>
<evidence type="ECO:0000259" key="19">
    <source>
        <dbReference type="PROSITE" id="PS51483"/>
    </source>
</evidence>
<feature type="binding site" evidence="15">
    <location>
        <position position="493"/>
    </location>
    <ligand>
        <name>Mg(2+)</name>
        <dbReference type="ChEBI" id="CHEBI:18420"/>
        <note>shared with alpha subunit</note>
    </ligand>
</feature>
<keyword evidence="8 15" id="KW-0547">Nucleotide-binding</keyword>
<comment type="caution">
    <text evidence="20">The sequence shown here is derived from an EMBL/GenBank/DDBJ whole genome shotgun (WGS) entry which is preliminary data.</text>
</comment>
<dbReference type="SMART" id="SM00873">
    <property type="entry name" value="B3_4"/>
    <property type="match status" value="1"/>
</dbReference>
<dbReference type="PANTHER" id="PTHR10947">
    <property type="entry name" value="PHENYLALANYL-TRNA SYNTHETASE BETA CHAIN AND LEUCINE-RICH REPEAT-CONTAINING PROTEIN 47"/>
    <property type="match status" value="1"/>
</dbReference>
<dbReference type="STRING" id="33007.HMPREF3198_01230"/>
<evidence type="ECO:0000256" key="15">
    <source>
        <dbReference type="HAMAP-Rule" id="MF_00283"/>
    </source>
</evidence>
<evidence type="ECO:0000256" key="16">
    <source>
        <dbReference type="PROSITE-ProRule" id="PRU00209"/>
    </source>
</evidence>
<dbReference type="InterPro" id="IPR033714">
    <property type="entry name" value="tRNA_bind_bactPheRS"/>
</dbReference>
<dbReference type="Gene3D" id="3.30.56.10">
    <property type="match status" value="2"/>
</dbReference>
<dbReference type="Pfam" id="PF17759">
    <property type="entry name" value="tRNA_synthFbeta"/>
    <property type="match status" value="1"/>
</dbReference>
<comment type="catalytic activity">
    <reaction evidence="14 15">
        <text>tRNA(Phe) + L-phenylalanine + ATP = L-phenylalanyl-tRNA(Phe) + AMP + diphosphate + H(+)</text>
        <dbReference type="Rhea" id="RHEA:19413"/>
        <dbReference type="Rhea" id="RHEA-COMP:9668"/>
        <dbReference type="Rhea" id="RHEA-COMP:9699"/>
        <dbReference type="ChEBI" id="CHEBI:15378"/>
        <dbReference type="ChEBI" id="CHEBI:30616"/>
        <dbReference type="ChEBI" id="CHEBI:33019"/>
        <dbReference type="ChEBI" id="CHEBI:58095"/>
        <dbReference type="ChEBI" id="CHEBI:78442"/>
        <dbReference type="ChEBI" id="CHEBI:78531"/>
        <dbReference type="ChEBI" id="CHEBI:456215"/>
        <dbReference type="EC" id="6.1.1.20"/>
    </reaction>
</comment>
<dbReference type="PROSITE" id="PS50886">
    <property type="entry name" value="TRBD"/>
    <property type="match status" value="1"/>
</dbReference>
<dbReference type="GO" id="GO:0009328">
    <property type="term" value="C:phenylalanine-tRNA ligase complex"/>
    <property type="evidence" value="ECO:0007669"/>
    <property type="project" value="TreeGrafter"/>
</dbReference>
<evidence type="ECO:0000256" key="13">
    <source>
        <dbReference type="ARBA" id="ARBA00023146"/>
    </source>
</evidence>
<comment type="subcellular location">
    <subcellularLocation>
        <location evidence="1 15">Cytoplasm</location>
    </subcellularLocation>
</comment>
<dbReference type="SUPFAM" id="SSF56037">
    <property type="entry name" value="PheT/TilS domain"/>
    <property type="match status" value="1"/>
</dbReference>
<dbReference type="GO" id="GO:0000287">
    <property type="term" value="F:magnesium ion binding"/>
    <property type="evidence" value="ECO:0007669"/>
    <property type="project" value="UniProtKB-UniRule"/>
</dbReference>
<dbReference type="Gene3D" id="3.50.40.10">
    <property type="entry name" value="Phenylalanyl-trna Synthetase, Chain B, domain 3"/>
    <property type="match status" value="1"/>
</dbReference>
<dbReference type="EC" id="6.1.1.20" evidence="15"/>
<name>A0A2I1IPD0_9ACTO</name>
<dbReference type="SMART" id="SM00874">
    <property type="entry name" value="B5"/>
    <property type="match status" value="1"/>
</dbReference>